<dbReference type="EMBL" id="BSYO01000016">
    <property type="protein sequence ID" value="GMH16052.1"/>
    <property type="molecule type" value="Genomic_DNA"/>
</dbReference>
<accession>A0AAD3ST47</accession>
<dbReference type="PANTHER" id="PTHR44743">
    <property type="entry name" value="PUTATIVE, EXPRESSED-RELATED"/>
    <property type="match status" value="1"/>
</dbReference>
<reference evidence="3" key="1">
    <citation type="submission" date="2023-05" db="EMBL/GenBank/DDBJ databases">
        <title>Nepenthes gracilis genome sequencing.</title>
        <authorList>
            <person name="Fukushima K."/>
        </authorList>
    </citation>
    <scope>NUCLEOTIDE SEQUENCE</scope>
    <source>
        <strain evidence="3">SING2019-196</strain>
    </source>
</reference>
<organism evidence="3 4">
    <name type="scientific">Nepenthes gracilis</name>
    <name type="common">Slender pitcher plant</name>
    <dbReference type="NCBI Taxonomy" id="150966"/>
    <lineage>
        <taxon>Eukaryota</taxon>
        <taxon>Viridiplantae</taxon>
        <taxon>Streptophyta</taxon>
        <taxon>Embryophyta</taxon>
        <taxon>Tracheophyta</taxon>
        <taxon>Spermatophyta</taxon>
        <taxon>Magnoliopsida</taxon>
        <taxon>eudicotyledons</taxon>
        <taxon>Gunneridae</taxon>
        <taxon>Pentapetalae</taxon>
        <taxon>Caryophyllales</taxon>
        <taxon>Nepenthaceae</taxon>
        <taxon>Nepenthes</taxon>
    </lineage>
</organism>
<feature type="region of interest" description="Disordered" evidence="1">
    <location>
        <begin position="192"/>
        <end position="235"/>
    </location>
</feature>
<dbReference type="Pfam" id="PF00226">
    <property type="entry name" value="DnaJ"/>
    <property type="match status" value="1"/>
</dbReference>
<feature type="compositionally biased region" description="Basic residues" evidence="1">
    <location>
        <begin position="215"/>
        <end position="224"/>
    </location>
</feature>
<sequence length="235" mass="26137">MAGGEERKGSDFYAVLGLDKECTATELRSAYKKLAMKWHPDRCSASGSIKFVEESKKKFQAVQEAYSVLSDENKRFLYDVGVYDTDDDENNNGMGEFLNEMATMMSQTKPSSGNEEENFEQLKELFEQMFQGDVEEFSSISGTSTTSFSSSYASCPESSNTSNKRNSSEMYSAEYGVESSTFDARFQSFCFGADHSGDPRRGTGTRKGKSEGASGRRRNGRKQKISCSQDVSSNY</sequence>
<protein>
    <recommendedName>
        <fullName evidence="2">J domain-containing protein</fullName>
    </recommendedName>
</protein>
<feature type="compositionally biased region" description="Polar residues" evidence="1">
    <location>
        <begin position="156"/>
        <end position="167"/>
    </location>
</feature>
<feature type="compositionally biased region" description="Polar residues" evidence="1">
    <location>
        <begin position="225"/>
        <end position="235"/>
    </location>
</feature>
<evidence type="ECO:0000313" key="4">
    <source>
        <dbReference type="Proteomes" id="UP001279734"/>
    </source>
</evidence>
<dbReference type="CDD" id="cd06257">
    <property type="entry name" value="DnaJ"/>
    <property type="match status" value="1"/>
</dbReference>
<gene>
    <name evidence="3" type="ORF">Nepgr_017893</name>
</gene>
<dbReference type="InterPro" id="IPR036869">
    <property type="entry name" value="J_dom_sf"/>
</dbReference>
<proteinExistence type="predicted"/>
<evidence type="ECO:0000256" key="1">
    <source>
        <dbReference type="SAM" id="MobiDB-lite"/>
    </source>
</evidence>
<feature type="region of interest" description="Disordered" evidence="1">
    <location>
        <begin position="141"/>
        <end position="167"/>
    </location>
</feature>
<dbReference type="PROSITE" id="PS50076">
    <property type="entry name" value="DNAJ_2"/>
    <property type="match status" value="1"/>
</dbReference>
<dbReference type="SMART" id="SM00271">
    <property type="entry name" value="DnaJ"/>
    <property type="match status" value="1"/>
</dbReference>
<dbReference type="InterPro" id="IPR001623">
    <property type="entry name" value="DnaJ_domain"/>
</dbReference>
<name>A0AAD3ST47_NEPGR</name>
<dbReference type="AlphaFoldDB" id="A0AAD3ST47"/>
<dbReference type="PRINTS" id="PR00625">
    <property type="entry name" value="JDOMAIN"/>
</dbReference>
<feature type="compositionally biased region" description="Low complexity" evidence="1">
    <location>
        <begin position="141"/>
        <end position="154"/>
    </location>
</feature>
<feature type="domain" description="J" evidence="2">
    <location>
        <begin position="11"/>
        <end position="82"/>
    </location>
</feature>
<dbReference type="SUPFAM" id="SSF46565">
    <property type="entry name" value="Chaperone J-domain"/>
    <property type="match status" value="1"/>
</dbReference>
<dbReference type="Proteomes" id="UP001279734">
    <property type="component" value="Unassembled WGS sequence"/>
</dbReference>
<dbReference type="Gene3D" id="1.10.287.110">
    <property type="entry name" value="DnaJ domain"/>
    <property type="match status" value="1"/>
</dbReference>
<dbReference type="PANTHER" id="PTHR44743:SF5">
    <property type="entry name" value="CHAPERONE DNAJ-DOMAIN SUPERFAMILY PROTEIN"/>
    <property type="match status" value="1"/>
</dbReference>
<keyword evidence="4" id="KW-1185">Reference proteome</keyword>
<comment type="caution">
    <text evidence="3">The sequence shown here is derived from an EMBL/GenBank/DDBJ whole genome shotgun (WGS) entry which is preliminary data.</text>
</comment>
<evidence type="ECO:0000313" key="3">
    <source>
        <dbReference type="EMBL" id="GMH16052.1"/>
    </source>
</evidence>
<evidence type="ECO:0000259" key="2">
    <source>
        <dbReference type="PROSITE" id="PS50076"/>
    </source>
</evidence>